<dbReference type="EMBL" id="JBBPBN010000009">
    <property type="protein sequence ID" value="KAK9031805.1"/>
    <property type="molecule type" value="Genomic_DNA"/>
</dbReference>
<proteinExistence type="predicted"/>
<comment type="caution">
    <text evidence="1">The sequence shown here is derived from an EMBL/GenBank/DDBJ whole genome shotgun (WGS) entry which is preliminary data.</text>
</comment>
<gene>
    <name evidence="1" type="ORF">V6N11_056093</name>
</gene>
<dbReference type="Proteomes" id="UP001396334">
    <property type="component" value="Unassembled WGS sequence"/>
</dbReference>
<reference evidence="1 2" key="1">
    <citation type="journal article" date="2024" name="G3 (Bethesda)">
        <title>Genome assembly of Hibiscus sabdariffa L. provides insights into metabolisms of medicinal natural products.</title>
        <authorList>
            <person name="Kim T."/>
        </authorList>
    </citation>
    <scope>NUCLEOTIDE SEQUENCE [LARGE SCALE GENOMIC DNA]</scope>
    <source>
        <strain evidence="1">TK-2024</strain>
        <tissue evidence="1">Old leaves</tissue>
    </source>
</reference>
<accession>A0ABR2T3C5</accession>
<keyword evidence="2" id="KW-1185">Reference proteome</keyword>
<evidence type="ECO:0000313" key="2">
    <source>
        <dbReference type="Proteomes" id="UP001396334"/>
    </source>
</evidence>
<evidence type="ECO:0000313" key="1">
    <source>
        <dbReference type="EMBL" id="KAK9031805.1"/>
    </source>
</evidence>
<sequence>MKRVLRMEVVMGVVRIAYPMMVNEGSMDGIGSEGAVFGWWKMEQAMVVEVDAGWMKALVSVRMGDENEDGYRGKGACSLVLWLLVEGWWVAGSSMGLWGYKGAAVSSMLGWGFENGGSEVPWLTDKDMGAELVIAWILEGGHTWFR</sequence>
<organism evidence="1 2">
    <name type="scientific">Hibiscus sabdariffa</name>
    <name type="common">roselle</name>
    <dbReference type="NCBI Taxonomy" id="183260"/>
    <lineage>
        <taxon>Eukaryota</taxon>
        <taxon>Viridiplantae</taxon>
        <taxon>Streptophyta</taxon>
        <taxon>Embryophyta</taxon>
        <taxon>Tracheophyta</taxon>
        <taxon>Spermatophyta</taxon>
        <taxon>Magnoliopsida</taxon>
        <taxon>eudicotyledons</taxon>
        <taxon>Gunneridae</taxon>
        <taxon>Pentapetalae</taxon>
        <taxon>rosids</taxon>
        <taxon>malvids</taxon>
        <taxon>Malvales</taxon>
        <taxon>Malvaceae</taxon>
        <taxon>Malvoideae</taxon>
        <taxon>Hibiscus</taxon>
    </lineage>
</organism>
<protein>
    <submittedName>
        <fullName evidence="1">Uncharacterized protein</fullName>
    </submittedName>
</protein>
<name>A0ABR2T3C5_9ROSI</name>